<comment type="cofactor">
    <cofactor evidence="1">
        <name>[4Fe-4S] cluster</name>
        <dbReference type="ChEBI" id="CHEBI:49883"/>
    </cofactor>
</comment>
<keyword evidence="6" id="KW-0411">Iron-sulfur</keyword>
<dbReference type="GO" id="GO:0046872">
    <property type="term" value="F:metal ion binding"/>
    <property type="evidence" value="ECO:0007669"/>
    <property type="project" value="UniProtKB-KW"/>
</dbReference>
<accession>A0A1G7VV66</accession>
<evidence type="ECO:0000256" key="4">
    <source>
        <dbReference type="ARBA" id="ARBA00023002"/>
    </source>
</evidence>
<evidence type="ECO:0000256" key="8">
    <source>
        <dbReference type="ARBA" id="ARBA00046314"/>
    </source>
</evidence>
<evidence type="ECO:0000256" key="1">
    <source>
        <dbReference type="ARBA" id="ARBA00001966"/>
    </source>
</evidence>
<dbReference type="PANTHER" id="PTHR31619">
    <property type="entry name" value="4-HYDROXY-3-METHYLBUT-2-ENYL DIPHOSPHATE REDUCTASE, CHLOROPLASTIC"/>
    <property type="match status" value="1"/>
</dbReference>
<evidence type="ECO:0000256" key="7">
    <source>
        <dbReference type="ARBA" id="ARBA00046313"/>
    </source>
</evidence>
<evidence type="ECO:0000313" key="10">
    <source>
        <dbReference type="Proteomes" id="UP000199045"/>
    </source>
</evidence>
<evidence type="ECO:0000256" key="2">
    <source>
        <dbReference type="ARBA" id="ARBA00022485"/>
    </source>
</evidence>
<dbReference type="Gene3D" id="3.40.1010.20">
    <property type="entry name" value="4-hydroxy-3-methylbut-2-enyl diphosphate reductase, catalytic domain"/>
    <property type="match status" value="2"/>
</dbReference>
<keyword evidence="4" id="KW-0560">Oxidoreductase</keyword>
<dbReference type="GO" id="GO:0050992">
    <property type="term" value="P:dimethylallyl diphosphate biosynthetic process"/>
    <property type="evidence" value="ECO:0007669"/>
    <property type="project" value="InterPro"/>
</dbReference>
<dbReference type="CDD" id="cd13944">
    <property type="entry name" value="lytB_ispH"/>
    <property type="match status" value="1"/>
</dbReference>
<evidence type="ECO:0000313" key="9">
    <source>
        <dbReference type="EMBL" id="SDG62760.1"/>
    </source>
</evidence>
<dbReference type="GO" id="GO:0051745">
    <property type="term" value="F:4-hydroxy-3-methylbut-2-enyl diphosphate reductase activity"/>
    <property type="evidence" value="ECO:0007669"/>
    <property type="project" value="InterPro"/>
</dbReference>
<protein>
    <submittedName>
        <fullName evidence="9">4-hydroxy-3-methylbut-2-enyl diphosphate reductase</fullName>
    </submittedName>
</protein>
<sequence>MAEENEPGINGHVYQPFKICNFAGKMKTFNVPIIYRSPLITAIKNRRKQQDRMKKDFTPTVLDFGPLKILLARHFGFCYGVENAIEIAFKTVEENPGKRIFLLSEMIHNPHVNNDLLAKGVQFIMDTAGKQLVPWEALTPEDIVIIPAFGTTLEIESKLSSLGIAPLQYNTTCPFVERVWNKAEQIGQQSYTVIVHGKPGHEETRATFSHSRSNTPTVVVKDMEEARLLATFITGEKQADEFYSLFKGQYSEGFDVTRDLQRVGVVNQTTMLATETQAIADYIKNVIMDRYALSPEKVSERFADTRDTLCYATNDNQSAVTGLLEESADLAIVVGGYNSSNTSHLVELCEVKLPTYFISSDEKLVAANEVYHWDFHHKQELHSLSFLPAKEQVTVLLTSGASCPDALVEAVIRKLLSFYDLEYKMEELAATFA</sequence>
<reference evidence="9 10" key="1">
    <citation type="submission" date="2016-10" db="EMBL/GenBank/DDBJ databases">
        <authorList>
            <person name="de Groot N.N."/>
        </authorList>
    </citation>
    <scope>NUCLEOTIDE SEQUENCE [LARGE SCALE GENOMIC DNA]</scope>
    <source>
        <strain evidence="9 10">DSM 527</strain>
    </source>
</reference>
<evidence type="ECO:0000256" key="6">
    <source>
        <dbReference type="ARBA" id="ARBA00023014"/>
    </source>
</evidence>
<dbReference type="Pfam" id="PF02401">
    <property type="entry name" value="LYTB"/>
    <property type="match status" value="1"/>
</dbReference>
<comment type="pathway">
    <text evidence="8">Isoprenoid biosynthesis; dimethylallyl diphosphate biosynthesis; dimethylallyl diphosphate from (2E)-4-hydroxy-3-methylbutenyl diphosphate: step 1/1.</text>
</comment>
<organism evidence="9 10">
    <name type="scientific">Chitinophaga filiformis</name>
    <name type="common">Myxococcus filiformis</name>
    <name type="synonym">Flexibacter filiformis</name>
    <dbReference type="NCBI Taxonomy" id="104663"/>
    <lineage>
        <taxon>Bacteria</taxon>
        <taxon>Pseudomonadati</taxon>
        <taxon>Bacteroidota</taxon>
        <taxon>Chitinophagia</taxon>
        <taxon>Chitinophagales</taxon>
        <taxon>Chitinophagaceae</taxon>
        <taxon>Chitinophaga</taxon>
    </lineage>
</organism>
<dbReference type="InterPro" id="IPR003451">
    <property type="entry name" value="LytB/IspH"/>
</dbReference>
<dbReference type="Gene3D" id="3.40.50.11270">
    <property type="match status" value="1"/>
</dbReference>
<dbReference type="EMBL" id="FNBN01000005">
    <property type="protein sequence ID" value="SDG62760.1"/>
    <property type="molecule type" value="Genomic_DNA"/>
</dbReference>
<dbReference type="STRING" id="104663.SAMN04488121_105257"/>
<comment type="pathway">
    <text evidence="7">Isoprenoid biosynthesis; isopentenyl diphosphate biosynthesis via DXP pathway; isopentenyl diphosphate from 1-deoxy-D-xylulose 5-phosphate: step 6/6.</text>
</comment>
<name>A0A1G7VV66_CHIFI</name>
<dbReference type="AlphaFoldDB" id="A0A1G7VV66"/>
<keyword evidence="3" id="KW-0479">Metal-binding</keyword>
<gene>
    <name evidence="9" type="ORF">SAMN04488121_105257</name>
</gene>
<proteinExistence type="predicted"/>
<evidence type="ECO:0000256" key="5">
    <source>
        <dbReference type="ARBA" id="ARBA00023004"/>
    </source>
</evidence>
<keyword evidence="5" id="KW-0408">Iron</keyword>
<dbReference type="GO" id="GO:0051539">
    <property type="term" value="F:4 iron, 4 sulfur cluster binding"/>
    <property type="evidence" value="ECO:0007669"/>
    <property type="project" value="UniProtKB-KW"/>
</dbReference>
<dbReference type="NCBIfam" id="TIGR00216">
    <property type="entry name" value="ispH_lytB"/>
    <property type="match status" value="1"/>
</dbReference>
<evidence type="ECO:0000256" key="3">
    <source>
        <dbReference type="ARBA" id="ARBA00022723"/>
    </source>
</evidence>
<dbReference type="Proteomes" id="UP000199045">
    <property type="component" value="Unassembled WGS sequence"/>
</dbReference>
<dbReference type="PANTHER" id="PTHR31619:SF5">
    <property type="entry name" value="4-HYDROXY-3-METHYLBUT-2-ENYL DIPHOSPHATE REDUCTASE, CHLOROPLASTIC"/>
    <property type="match status" value="1"/>
</dbReference>
<keyword evidence="2" id="KW-0004">4Fe-4S</keyword>
<dbReference type="NCBIfam" id="NF009911">
    <property type="entry name" value="PRK13371.1"/>
    <property type="match status" value="1"/>
</dbReference>
<dbReference type="GO" id="GO:0019288">
    <property type="term" value="P:isopentenyl diphosphate biosynthetic process, methylerythritol 4-phosphate pathway"/>
    <property type="evidence" value="ECO:0007669"/>
    <property type="project" value="InterPro"/>
</dbReference>